<dbReference type="PANTHER" id="PTHR10997:SF9">
    <property type="entry name" value="IMPORTIN-9"/>
    <property type="match status" value="1"/>
</dbReference>
<feature type="compositionally biased region" description="Acidic residues" evidence="5">
    <location>
        <begin position="890"/>
        <end position="911"/>
    </location>
</feature>
<dbReference type="Pfam" id="PF03810">
    <property type="entry name" value="IBN_N"/>
    <property type="match status" value="1"/>
</dbReference>
<dbReference type="InterPro" id="IPR016024">
    <property type="entry name" value="ARM-type_fold"/>
</dbReference>
<sequence>MSDLVNLIINQTNPDNNIRKSAELEFNQLVKQDPSQAAYSILEQALNQSLSLDIRQSCLLHLKRLVPQYWSLGFESFIGPPITQELKQMIRMKLLQLVTSSNESKLRSGAAYAIVQIASVDYPDEWPDLMNALYSATTQYQDQTALLGGLQVLTDLFDDLITEEQFWEGGIGKEVIDHLNDILSKGLDAGVKTQAIKLYESVLAILRSPEAFANEERRHFVISQITITLEILIVQLAQKESNLVELHYRSFIYKILASIIGQFHSKISKEIKGKILALAIQDLEYLSPYYDIIALDKAHEFVSTELIALEVFNTLLDELFQTVNAIQHDVPINNVQFVSSLITCASITKEKLEEYELDLNTYVTDITGLNVQPTVRDSIYDLMADLNENDAQLVFNTVVADLNADDWRTLDAKLFIIEGLCGNDAEFNNPGLSKITRHITNHSLFVTARCFLLLPKYLEKFNSDSVERVLVDMITFGLRSVPMIKITTLVSFIYFKHVLELETFPKSLQPQVFKIAYSLIDECEEDGLPALLEAISDAILIDPTTAIMVSEVNVVDLIFKISFKDPANVQLISDASECLTSLLENVSMVNYMQACEKSLPFIFDIMQNSDGDYTPALYLALELLSIIIKSCPGEELPSQIFSYAFPILRKILLASLDNQILQSGGEVFNDLIVKGSKLFLEYQDPETKESGIDCMLKIVSKFLSPELSDSAANKCGSIVISLIEQFQNHLSSDFLTQILEATVKRLIIAKETPTIENLVMVFCQLVLKSPQDMLNFLSNMELQGKSGLTVVLPIWFDSYEVTRGFEQIKQNSLALGQIFGLGDPRVENLIVNGDIIPYDTDLIITRSMAKSMPDRYTQISASLKIIKLLVGELQFQCQQPSAEGYLPAGEEGEEGEAGEGDDNDGWEDMDDIGVPNYEKLKSYVDDEKQDTDEGLKNLLIQFFRECTVKNLGNFQKYYEQLSDDEKKVITENLIFT</sequence>
<evidence type="ECO:0000256" key="2">
    <source>
        <dbReference type="ARBA" id="ARBA00022448"/>
    </source>
</evidence>
<dbReference type="PROSITE" id="PS50166">
    <property type="entry name" value="IMPORTIN_B_NT"/>
    <property type="match status" value="1"/>
</dbReference>
<dbReference type="eggNOG" id="KOG2274">
    <property type="taxonomic scope" value="Eukaryota"/>
</dbReference>
<dbReference type="EMBL" id="AOGT01001590">
    <property type="protein sequence ID" value="EMG47398.1"/>
    <property type="molecule type" value="Genomic_DNA"/>
</dbReference>
<organism evidence="7 8">
    <name type="scientific">Candida maltosa (strain Xu316)</name>
    <name type="common">Yeast</name>
    <dbReference type="NCBI Taxonomy" id="1245528"/>
    <lineage>
        <taxon>Eukaryota</taxon>
        <taxon>Fungi</taxon>
        <taxon>Dikarya</taxon>
        <taxon>Ascomycota</taxon>
        <taxon>Saccharomycotina</taxon>
        <taxon>Pichiomycetes</taxon>
        <taxon>Debaryomycetaceae</taxon>
        <taxon>Candida/Lodderomyces clade</taxon>
        <taxon>Candida</taxon>
    </lineage>
</organism>
<evidence type="ECO:0000313" key="8">
    <source>
        <dbReference type="Proteomes" id="UP000011777"/>
    </source>
</evidence>
<dbReference type="Gene3D" id="1.25.10.10">
    <property type="entry name" value="Leucine-rich Repeat Variant"/>
    <property type="match status" value="1"/>
</dbReference>
<dbReference type="GO" id="GO:0031267">
    <property type="term" value="F:small GTPase binding"/>
    <property type="evidence" value="ECO:0007669"/>
    <property type="project" value="InterPro"/>
</dbReference>
<keyword evidence="3" id="KW-0653">Protein transport</keyword>
<dbReference type="SMART" id="SM00913">
    <property type="entry name" value="IBN_N"/>
    <property type="match status" value="1"/>
</dbReference>
<dbReference type="AlphaFoldDB" id="M3J5Q2"/>
<keyword evidence="2" id="KW-0813">Transport</keyword>
<dbReference type="Proteomes" id="UP000011777">
    <property type="component" value="Unassembled WGS sequence"/>
</dbReference>
<dbReference type="STRING" id="1245528.M3J5Q2"/>
<feature type="domain" description="Importin N-terminal" evidence="6">
    <location>
        <begin position="22"/>
        <end position="100"/>
    </location>
</feature>
<dbReference type="Pfam" id="PF25018">
    <property type="entry name" value="HEAT_IPO9_c"/>
    <property type="match status" value="1"/>
</dbReference>
<evidence type="ECO:0000259" key="6">
    <source>
        <dbReference type="PROSITE" id="PS50166"/>
    </source>
</evidence>
<protein>
    <submittedName>
        <fullName evidence="7">Importin subunit, putative</fullName>
    </submittedName>
</protein>
<evidence type="ECO:0000313" key="7">
    <source>
        <dbReference type="EMBL" id="EMG47398.1"/>
    </source>
</evidence>
<dbReference type="OrthoDB" id="431626at2759"/>
<evidence type="ECO:0000256" key="5">
    <source>
        <dbReference type="SAM" id="MobiDB-lite"/>
    </source>
</evidence>
<evidence type="ECO:0000256" key="4">
    <source>
        <dbReference type="ARBA" id="ARBA00023242"/>
    </source>
</evidence>
<gene>
    <name evidence="7" type="ORF">G210_2277</name>
</gene>
<accession>M3J5Q2</accession>
<dbReference type="GO" id="GO:0005635">
    <property type="term" value="C:nuclear envelope"/>
    <property type="evidence" value="ECO:0007669"/>
    <property type="project" value="TreeGrafter"/>
</dbReference>
<dbReference type="InterPro" id="IPR011989">
    <property type="entry name" value="ARM-like"/>
</dbReference>
<reference evidence="7 8" key="1">
    <citation type="submission" date="2013-02" db="EMBL/GenBank/DDBJ databases">
        <title>Genome sequence of Candida maltosa Xu316, a potential industrial strain for xylitol and ethanol production.</title>
        <authorList>
            <person name="Yu J."/>
            <person name="Wang Q."/>
            <person name="Geng X."/>
            <person name="Bao W."/>
            <person name="He P."/>
            <person name="Cai J."/>
        </authorList>
    </citation>
    <scope>NUCLEOTIDE SEQUENCE [LARGE SCALE GENOMIC DNA]</scope>
    <source>
        <strain evidence="8">Xu316</strain>
    </source>
</reference>
<name>M3J5Q2_CANMX</name>
<dbReference type="OMA" id="NPDQYTI"/>
<evidence type="ECO:0000256" key="3">
    <source>
        <dbReference type="ARBA" id="ARBA00022927"/>
    </source>
</evidence>
<evidence type="ECO:0000256" key="1">
    <source>
        <dbReference type="ARBA" id="ARBA00004123"/>
    </source>
</evidence>
<dbReference type="GO" id="GO:0005829">
    <property type="term" value="C:cytosol"/>
    <property type="evidence" value="ECO:0007669"/>
    <property type="project" value="TreeGrafter"/>
</dbReference>
<dbReference type="PANTHER" id="PTHR10997">
    <property type="entry name" value="IMPORTIN-7, 8, 11"/>
    <property type="match status" value="1"/>
</dbReference>
<comment type="subcellular location">
    <subcellularLocation>
        <location evidence="1">Nucleus</location>
    </subcellularLocation>
</comment>
<dbReference type="GO" id="GO:0006606">
    <property type="term" value="P:protein import into nucleus"/>
    <property type="evidence" value="ECO:0007669"/>
    <property type="project" value="TreeGrafter"/>
</dbReference>
<keyword evidence="4" id="KW-0539">Nucleus</keyword>
<comment type="caution">
    <text evidence="7">The sequence shown here is derived from an EMBL/GenBank/DDBJ whole genome shotgun (WGS) entry which is preliminary data.</text>
</comment>
<dbReference type="HOGENOM" id="CLU_008920_1_1_1"/>
<dbReference type="InterPro" id="IPR001494">
    <property type="entry name" value="Importin-beta_N"/>
</dbReference>
<keyword evidence="8" id="KW-1185">Reference proteome</keyword>
<proteinExistence type="predicted"/>
<dbReference type="SUPFAM" id="SSF48371">
    <property type="entry name" value="ARM repeat"/>
    <property type="match status" value="1"/>
</dbReference>
<feature type="region of interest" description="Disordered" evidence="5">
    <location>
        <begin position="883"/>
        <end position="911"/>
    </location>
</feature>
<dbReference type="InterPro" id="IPR056840">
    <property type="entry name" value="HEAT_IPO9_central"/>
</dbReference>